<sequence>MFHLSSLLFSLLVLPLALGYAPRDSVAVGSQFISSSTGLPETLTGANVVMKGKPWIPSTNGTSPCPPLGEDGLCDTFNEADARYFQGRGWNLIRLGVIWAGGQPTLSHSKEGRLDEDFEKRLKDLLDLAHQHDLRVVLDLHQDAIGTSVCGEGLPVWYFSEHLPHLMGKPVVGIKSTLTGDCSVTDFDGWAKFSGDPEYNVKNECCVQYNNPGGGWGKKLDPSVGVQAAMAHLIGTEVGRSSYAAYVGLLAAAVADHPAAVGIELMNEPPILNFRAEEHKLYDLYEECYAAVRSVSDELAVGVADAGQVPRYAGDEHLSSSNKKWLESATHLMYTFHWYGGGFPEFPASLDNAAKRAAYMGAVPVLTEFHWDADKADQATEAGVMWTYYQYNGFCNVPAAYSADPDNGCLAGEDCEFGACIT</sequence>
<gene>
    <name evidence="7" type="ORF">TrCOL_g13277</name>
</gene>
<evidence type="ECO:0000259" key="6">
    <source>
        <dbReference type="Pfam" id="PF00150"/>
    </source>
</evidence>
<evidence type="ECO:0000256" key="5">
    <source>
        <dbReference type="SAM" id="SignalP"/>
    </source>
</evidence>
<dbReference type="OrthoDB" id="9971853at2759"/>
<evidence type="ECO:0000256" key="3">
    <source>
        <dbReference type="ARBA" id="ARBA00023295"/>
    </source>
</evidence>
<protein>
    <recommendedName>
        <fullName evidence="6">Glycoside hydrolase family 5 domain-containing protein</fullName>
    </recommendedName>
</protein>
<feature type="domain" description="Glycoside hydrolase family 5" evidence="6">
    <location>
        <begin position="243"/>
        <end position="394"/>
    </location>
</feature>
<comment type="similarity">
    <text evidence="1 4">Belongs to the glycosyl hydrolase 5 (cellulase A) family.</text>
</comment>
<feature type="chain" id="PRO_5040771390" description="Glycoside hydrolase family 5 domain-containing protein" evidence="5">
    <location>
        <begin position="20"/>
        <end position="422"/>
    </location>
</feature>
<feature type="signal peptide" evidence="5">
    <location>
        <begin position="1"/>
        <end position="19"/>
    </location>
</feature>
<evidence type="ECO:0000256" key="2">
    <source>
        <dbReference type="ARBA" id="ARBA00022801"/>
    </source>
</evidence>
<keyword evidence="5" id="KW-0732">Signal</keyword>
<name>A0A9W7FXA1_9STRA</name>
<keyword evidence="3 4" id="KW-0326">Glycosidase</keyword>
<keyword evidence="2 4" id="KW-0378">Hydrolase</keyword>
<comment type="caution">
    <text evidence="7">The sequence shown here is derived from an EMBL/GenBank/DDBJ whole genome shotgun (WGS) entry which is preliminary data.</text>
</comment>
<dbReference type="InterPro" id="IPR001547">
    <property type="entry name" value="Glyco_hydro_5"/>
</dbReference>
<dbReference type="Gene3D" id="3.20.20.80">
    <property type="entry name" value="Glycosidases"/>
    <property type="match status" value="1"/>
</dbReference>
<dbReference type="InterPro" id="IPR052066">
    <property type="entry name" value="Glycosphingolipid_Hydrolases"/>
</dbReference>
<dbReference type="InterPro" id="IPR017853">
    <property type="entry name" value="GH"/>
</dbReference>
<proteinExistence type="inferred from homology"/>
<dbReference type="GO" id="GO:0000272">
    <property type="term" value="P:polysaccharide catabolic process"/>
    <property type="evidence" value="ECO:0007669"/>
    <property type="project" value="InterPro"/>
</dbReference>
<accession>A0A9W7FXA1</accession>
<dbReference type="AlphaFoldDB" id="A0A9W7FXA1"/>
<evidence type="ECO:0000313" key="7">
    <source>
        <dbReference type="EMBL" id="GMI21705.1"/>
    </source>
</evidence>
<dbReference type="SUPFAM" id="SSF51445">
    <property type="entry name" value="(Trans)glycosidases"/>
    <property type="match status" value="1"/>
</dbReference>
<evidence type="ECO:0000313" key="8">
    <source>
        <dbReference type="Proteomes" id="UP001165065"/>
    </source>
</evidence>
<feature type="domain" description="Glycoside hydrolase family 5" evidence="6">
    <location>
        <begin position="80"/>
        <end position="143"/>
    </location>
</feature>
<dbReference type="Proteomes" id="UP001165065">
    <property type="component" value="Unassembled WGS sequence"/>
</dbReference>
<reference evidence="8" key="1">
    <citation type="journal article" date="2023" name="Commun. Biol.">
        <title>Genome analysis of Parmales, the sister group of diatoms, reveals the evolutionary specialization of diatoms from phago-mixotrophs to photoautotrophs.</title>
        <authorList>
            <person name="Ban H."/>
            <person name="Sato S."/>
            <person name="Yoshikawa S."/>
            <person name="Yamada K."/>
            <person name="Nakamura Y."/>
            <person name="Ichinomiya M."/>
            <person name="Sato N."/>
            <person name="Blanc-Mathieu R."/>
            <person name="Endo H."/>
            <person name="Kuwata A."/>
            <person name="Ogata H."/>
        </authorList>
    </citation>
    <scope>NUCLEOTIDE SEQUENCE [LARGE SCALE GENOMIC DNA]</scope>
</reference>
<dbReference type="Pfam" id="PF00150">
    <property type="entry name" value="Cellulase"/>
    <property type="match status" value="2"/>
</dbReference>
<dbReference type="PANTHER" id="PTHR31308">
    <property type="match status" value="1"/>
</dbReference>
<dbReference type="PANTHER" id="PTHR31308:SF3">
    <property type="entry name" value="ENDOGLYCOCERAMIDASE"/>
    <property type="match status" value="1"/>
</dbReference>
<evidence type="ECO:0000256" key="4">
    <source>
        <dbReference type="RuleBase" id="RU361153"/>
    </source>
</evidence>
<keyword evidence="8" id="KW-1185">Reference proteome</keyword>
<dbReference type="EMBL" id="BRYA01000534">
    <property type="protein sequence ID" value="GMI21705.1"/>
    <property type="molecule type" value="Genomic_DNA"/>
</dbReference>
<dbReference type="GO" id="GO:0004553">
    <property type="term" value="F:hydrolase activity, hydrolyzing O-glycosyl compounds"/>
    <property type="evidence" value="ECO:0007669"/>
    <property type="project" value="InterPro"/>
</dbReference>
<evidence type="ECO:0000256" key="1">
    <source>
        <dbReference type="ARBA" id="ARBA00005641"/>
    </source>
</evidence>
<organism evidence="7 8">
    <name type="scientific">Triparma columacea</name>
    <dbReference type="NCBI Taxonomy" id="722753"/>
    <lineage>
        <taxon>Eukaryota</taxon>
        <taxon>Sar</taxon>
        <taxon>Stramenopiles</taxon>
        <taxon>Ochrophyta</taxon>
        <taxon>Bolidophyceae</taxon>
        <taxon>Parmales</taxon>
        <taxon>Triparmaceae</taxon>
        <taxon>Triparma</taxon>
    </lineage>
</organism>